<organism evidence="2 3">
    <name type="scientific">Ottowia thiooxydans</name>
    <dbReference type="NCBI Taxonomy" id="219182"/>
    <lineage>
        <taxon>Bacteria</taxon>
        <taxon>Pseudomonadati</taxon>
        <taxon>Pseudomonadota</taxon>
        <taxon>Betaproteobacteria</taxon>
        <taxon>Burkholderiales</taxon>
        <taxon>Comamonadaceae</taxon>
        <taxon>Ottowia</taxon>
    </lineage>
</organism>
<keyword evidence="3" id="KW-1185">Reference proteome</keyword>
<sequence length="154" mass="16607">MSTRKAPIDASPEPAEPRTAVYDMLADAGRQQMAFATSTAAILFRGSEEIRYIQQQAAQQATERHEAVAQKLREDCTPAELLAMQADLLNFDFQGSAKYWQAIASAMLKTEMELMACATHIADSRPGEAPKPALEAWKATLANAVNGAGTGIAH</sequence>
<feature type="domain" description="Phasin" evidence="1">
    <location>
        <begin position="25"/>
        <end position="118"/>
    </location>
</feature>
<proteinExistence type="predicted"/>
<accession>A0ABV2Q9J7</accession>
<dbReference type="Pfam" id="PF09361">
    <property type="entry name" value="Phasin_2"/>
    <property type="match status" value="1"/>
</dbReference>
<comment type="caution">
    <text evidence="2">The sequence shown here is derived from an EMBL/GenBank/DDBJ whole genome shotgun (WGS) entry which is preliminary data.</text>
</comment>
<gene>
    <name evidence="2" type="ORF">ABIE13_002832</name>
</gene>
<dbReference type="EMBL" id="JBEPSH010000005">
    <property type="protein sequence ID" value="MET4577721.1"/>
    <property type="molecule type" value="Genomic_DNA"/>
</dbReference>
<protein>
    <recommendedName>
        <fullName evidence="1">Phasin domain-containing protein</fullName>
    </recommendedName>
</protein>
<dbReference type="InterPro" id="IPR018968">
    <property type="entry name" value="Phasin"/>
</dbReference>
<name>A0ABV2Q9J7_9BURK</name>
<evidence type="ECO:0000313" key="2">
    <source>
        <dbReference type="EMBL" id="MET4577721.1"/>
    </source>
</evidence>
<evidence type="ECO:0000259" key="1">
    <source>
        <dbReference type="Pfam" id="PF09361"/>
    </source>
</evidence>
<dbReference type="RefSeq" id="WP_354444338.1">
    <property type="nucleotide sequence ID" value="NZ_JBEPSH010000005.1"/>
</dbReference>
<dbReference type="Proteomes" id="UP001549320">
    <property type="component" value="Unassembled WGS sequence"/>
</dbReference>
<evidence type="ECO:0000313" key="3">
    <source>
        <dbReference type="Proteomes" id="UP001549320"/>
    </source>
</evidence>
<reference evidence="2 3" key="1">
    <citation type="submission" date="2024-06" db="EMBL/GenBank/DDBJ databases">
        <title>Sorghum-associated microbial communities from plants grown in Nebraska, USA.</title>
        <authorList>
            <person name="Schachtman D."/>
        </authorList>
    </citation>
    <scope>NUCLEOTIDE SEQUENCE [LARGE SCALE GENOMIC DNA]</scope>
    <source>
        <strain evidence="2 3">2709</strain>
    </source>
</reference>